<keyword evidence="3" id="KW-1185">Reference proteome</keyword>
<feature type="transmembrane region" description="Helical" evidence="1">
    <location>
        <begin position="29"/>
        <end position="48"/>
    </location>
</feature>
<dbReference type="RefSeq" id="WP_132443381.1">
    <property type="nucleotide sequence ID" value="NZ_JBHSWA010000001.1"/>
</dbReference>
<name>A0ABW1Z2V0_9RHOB</name>
<evidence type="ECO:0000256" key="1">
    <source>
        <dbReference type="SAM" id="Phobius"/>
    </source>
</evidence>
<evidence type="ECO:0000313" key="2">
    <source>
        <dbReference type="EMBL" id="MFC6642911.1"/>
    </source>
</evidence>
<dbReference type="Proteomes" id="UP001596403">
    <property type="component" value="Unassembled WGS sequence"/>
</dbReference>
<evidence type="ECO:0000313" key="3">
    <source>
        <dbReference type="Proteomes" id="UP001596403"/>
    </source>
</evidence>
<feature type="transmembrane region" description="Helical" evidence="1">
    <location>
        <begin position="113"/>
        <end position="135"/>
    </location>
</feature>
<protein>
    <submittedName>
        <fullName evidence="2">Uncharacterized protein</fullName>
    </submittedName>
</protein>
<proteinExistence type="predicted"/>
<accession>A0ABW1Z2V0</accession>
<keyword evidence="1" id="KW-1133">Transmembrane helix</keyword>
<gene>
    <name evidence="2" type="ORF">ACFQAU_15635</name>
</gene>
<organism evidence="2 3">
    <name type="scientific">Sulfitobacter profundi</name>
    <dbReference type="NCBI Taxonomy" id="2679961"/>
    <lineage>
        <taxon>Bacteria</taxon>
        <taxon>Pseudomonadati</taxon>
        <taxon>Pseudomonadota</taxon>
        <taxon>Alphaproteobacteria</taxon>
        <taxon>Rhodobacterales</taxon>
        <taxon>Roseobacteraceae</taxon>
        <taxon>Sulfitobacter</taxon>
    </lineage>
</organism>
<comment type="caution">
    <text evidence="2">The sequence shown here is derived from an EMBL/GenBank/DDBJ whole genome shotgun (WGS) entry which is preliminary data.</text>
</comment>
<keyword evidence="1" id="KW-0812">Transmembrane</keyword>
<feature type="transmembrane region" description="Helical" evidence="1">
    <location>
        <begin position="68"/>
        <end position="92"/>
    </location>
</feature>
<keyword evidence="1" id="KW-0472">Membrane</keyword>
<reference evidence="3" key="1">
    <citation type="journal article" date="2019" name="Int. J. Syst. Evol. Microbiol.">
        <title>The Global Catalogue of Microorganisms (GCM) 10K type strain sequencing project: providing services to taxonomists for standard genome sequencing and annotation.</title>
        <authorList>
            <consortium name="The Broad Institute Genomics Platform"/>
            <consortium name="The Broad Institute Genome Sequencing Center for Infectious Disease"/>
            <person name="Wu L."/>
            <person name="Ma J."/>
        </authorList>
    </citation>
    <scope>NUCLEOTIDE SEQUENCE [LARGE SCALE GENOMIC DNA]</scope>
    <source>
        <strain evidence="3">NBRC 111368</strain>
    </source>
</reference>
<sequence>MTDQDKHYEFGKAVNEQVIDNSNIVLRTLLFINGGAAVAMLGFIGSIVGSEGAQQSSDIAGLTLPLIWFGWGIVAVVVAMVFAYFTNYAVVAHSFAMSEGKFDNATKLGTAKMALHCCAALTTIGSLALFIFGLFEVRASVMTLMG</sequence>
<dbReference type="EMBL" id="JBHSWA010000001">
    <property type="protein sequence ID" value="MFC6642911.1"/>
    <property type="molecule type" value="Genomic_DNA"/>
</dbReference>